<feature type="domain" description="VASt" evidence="6">
    <location>
        <begin position="435"/>
        <end position="612"/>
    </location>
</feature>
<evidence type="ECO:0000313" key="8">
    <source>
        <dbReference type="WBParaSite" id="Pan_g4719.t2"/>
    </source>
</evidence>
<dbReference type="Pfam" id="PF02893">
    <property type="entry name" value="GRAM"/>
    <property type="match status" value="1"/>
</dbReference>
<dbReference type="WBParaSite" id="Pan_g4719.t2">
    <property type="protein sequence ID" value="Pan_g4719.t2"/>
    <property type="gene ID" value="Pan_g4719"/>
</dbReference>
<feature type="compositionally biased region" description="Basic and acidic residues" evidence="5">
    <location>
        <begin position="182"/>
        <end position="191"/>
    </location>
</feature>
<dbReference type="GO" id="GO:0032934">
    <property type="term" value="F:sterol binding"/>
    <property type="evidence" value="ECO:0007669"/>
    <property type="project" value="TreeGrafter"/>
</dbReference>
<dbReference type="Gene3D" id="2.30.29.30">
    <property type="entry name" value="Pleckstrin-homology domain (PH domain)/Phosphotyrosine-binding domain (PTB)"/>
    <property type="match status" value="1"/>
</dbReference>
<dbReference type="AlphaFoldDB" id="A0A7E4VXT7"/>
<evidence type="ECO:0000256" key="5">
    <source>
        <dbReference type="SAM" id="MobiDB-lite"/>
    </source>
</evidence>
<proteinExistence type="predicted"/>
<feature type="compositionally biased region" description="Basic and acidic residues" evidence="5">
    <location>
        <begin position="154"/>
        <end position="163"/>
    </location>
</feature>
<evidence type="ECO:0000256" key="2">
    <source>
        <dbReference type="ARBA" id="ARBA00022692"/>
    </source>
</evidence>
<feature type="region of interest" description="Disordered" evidence="5">
    <location>
        <begin position="375"/>
        <end position="421"/>
    </location>
</feature>
<evidence type="ECO:0000256" key="4">
    <source>
        <dbReference type="ARBA" id="ARBA00023136"/>
    </source>
</evidence>
<dbReference type="PANTHER" id="PTHR23319:SF4">
    <property type="entry name" value="GRAM DOMAIN CONTAINING 1B, ISOFORM E"/>
    <property type="match status" value="1"/>
</dbReference>
<protein>
    <submittedName>
        <fullName evidence="8">VASt domain-containing protein</fullName>
    </submittedName>
</protein>
<keyword evidence="7" id="KW-1185">Reference proteome</keyword>
<sequence>MLNNPIADDGWTVMGRLLVKWGIIQFQNLPTMARRTFSIYRNPQGSPFDRTLLIKKGLRTLAGKGLPPPPPTSPVTNVTAPLPELVDCFFREINPPTFDVFYNSDTKKAAETVRRPRPSSLTSTPEGQHHSDDENNVIEIPTTASTPATPVDMTVEKRIRVEDDAASDTASASSEDPSSTPDRPDPSRRMLIESGGPGGDARTLSSAEFFAQLSQKFEARPKIQKLGEKLKTLLAPREQHHFAHFRRLFEGHIAEGDGLIMSFACNYKSQPRDFPVHGRMYLTLSMIGFSCQLLGYEKKILLPLRDIVVLEKDRTTNFFANSIKIVTATGDTHNFGSLKSRDRVYSLLFRVWRMNAEIDKRDLLVEDDDELDQLAPGTDASTVRHDSVHMAASDTTSESSADGTASNASTPSMAWPAPPSPSPVLPADCPCIEHKGRVLMDLEVPLTIHQVFNLLFTENKWLRKLDDQLKRSEKSHTPWSKNTFTEPKERNCTYVVELDKTFGPKCATVNEIQKYVPIGEGGIDGFTLHKEANNEGVPYADSFCVDCYYCVTRVTPTVTRIRVHGGVVFRKYIFGIIKMYFAAVIEKSTVHGLDAYYSALSDKLKTDSARLPEMLATVNHDEEEHAHPAQHHHHMHHHHHLDAAEEATPTTPAPRFSDPSIVPSSGVPATATHGVIGASPALSHELTSVVMLLRVIIILLSVLLITQFWFASHSPSAPAPPTDAFTLSTDISSLKSSVASLHAELQLLKSARAVADL</sequence>
<feature type="region of interest" description="Disordered" evidence="5">
    <location>
        <begin position="108"/>
        <end position="201"/>
    </location>
</feature>
<evidence type="ECO:0000313" key="7">
    <source>
        <dbReference type="Proteomes" id="UP000492821"/>
    </source>
</evidence>
<dbReference type="GO" id="GO:0005886">
    <property type="term" value="C:plasma membrane"/>
    <property type="evidence" value="ECO:0007669"/>
    <property type="project" value="TreeGrafter"/>
</dbReference>
<dbReference type="PROSITE" id="PS51778">
    <property type="entry name" value="VAST"/>
    <property type="match status" value="1"/>
</dbReference>
<dbReference type="GO" id="GO:0032366">
    <property type="term" value="P:intracellular sterol transport"/>
    <property type="evidence" value="ECO:0007669"/>
    <property type="project" value="TreeGrafter"/>
</dbReference>
<evidence type="ECO:0000259" key="6">
    <source>
        <dbReference type="PROSITE" id="PS51778"/>
    </source>
</evidence>
<dbReference type="PANTHER" id="PTHR23319">
    <property type="entry name" value="GRAM DOMAIN CONTAINING 1B, ISOFORM E"/>
    <property type="match status" value="1"/>
</dbReference>
<dbReference type="GO" id="GO:0140268">
    <property type="term" value="C:endoplasmic reticulum-plasma membrane contact site"/>
    <property type="evidence" value="ECO:0007669"/>
    <property type="project" value="TreeGrafter"/>
</dbReference>
<comment type="subcellular location">
    <subcellularLocation>
        <location evidence="1">Membrane</location>
        <topology evidence="1">Single-pass membrane protein</topology>
    </subcellularLocation>
</comment>
<name>A0A7E4VXT7_PANRE</name>
<dbReference type="SMART" id="SM00568">
    <property type="entry name" value="GRAM"/>
    <property type="match status" value="1"/>
</dbReference>
<keyword evidence="3" id="KW-1133">Transmembrane helix</keyword>
<reference evidence="7" key="1">
    <citation type="journal article" date="2013" name="Genetics">
        <title>The draft genome and transcriptome of Panagrellus redivivus are shaped by the harsh demands of a free-living lifestyle.</title>
        <authorList>
            <person name="Srinivasan J."/>
            <person name="Dillman A.R."/>
            <person name="Macchietto M.G."/>
            <person name="Heikkinen L."/>
            <person name="Lakso M."/>
            <person name="Fracchia K.M."/>
            <person name="Antoshechkin I."/>
            <person name="Mortazavi A."/>
            <person name="Wong G."/>
            <person name="Sternberg P.W."/>
        </authorList>
    </citation>
    <scope>NUCLEOTIDE SEQUENCE [LARGE SCALE GENOMIC DNA]</scope>
    <source>
        <strain evidence="7">MT8872</strain>
    </source>
</reference>
<dbReference type="InterPro" id="IPR011993">
    <property type="entry name" value="PH-like_dom_sf"/>
</dbReference>
<feature type="compositionally biased region" description="Low complexity" evidence="5">
    <location>
        <begin position="167"/>
        <end position="181"/>
    </location>
</feature>
<organism evidence="7 8">
    <name type="scientific">Panagrellus redivivus</name>
    <name type="common">Microworm</name>
    <dbReference type="NCBI Taxonomy" id="6233"/>
    <lineage>
        <taxon>Eukaryota</taxon>
        <taxon>Metazoa</taxon>
        <taxon>Ecdysozoa</taxon>
        <taxon>Nematoda</taxon>
        <taxon>Chromadorea</taxon>
        <taxon>Rhabditida</taxon>
        <taxon>Tylenchina</taxon>
        <taxon>Panagrolaimomorpha</taxon>
        <taxon>Panagrolaimoidea</taxon>
        <taxon>Panagrolaimidae</taxon>
        <taxon>Panagrellus</taxon>
    </lineage>
</organism>
<reference evidence="8" key="2">
    <citation type="submission" date="2020-10" db="UniProtKB">
        <authorList>
            <consortium name="WormBaseParasite"/>
        </authorList>
    </citation>
    <scope>IDENTIFICATION</scope>
</reference>
<dbReference type="Proteomes" id="UP000492821">
    <property type="component" value="Unassembled WGS sequence"/>
</dbReference>
<dbReference type="InterPro" id="IPR051482">
    <property type="entry name" value="Cholesterol_transport"/>
</dbReference>
<keyword evidence="4" id="KW-0472">Membrane</keyword>
<dbReference type="Pfam" id="PF16016">
    <property type="entry name" value="VASt"/>
    <property type="match status" value="1"/>
</dbReference>
<dbReference type="InterPro" id="IPR004182">
    <property type="entry name" value="GRAM"/>
</dbReference>
<dbReference type="GO" id="GO:0005789">
    <property type="term" value="C:endoplasmic reticulum membrane"/>
    <property type="evidence" value="ECO:0007669"/>
    <property type="project" value="TreeGrafter"/>
</dbReference>
<accession>A0A7E4VXT7</accession>
<evidence type="ECO:0000256" key="1">
    <source>
        <dbReference type="ARBA" id="ARBA00004167"/>
    </source>
</evidence>
<keyword evidence="2" id="KW-0812">Transmembrane</keyword>
<feature type="compositionally biased region" description="Low complexity" evidence="5">
    <location>
        <begin position="391"/>
        <end position="415"/>
    </location>
</feature>
<evidence type="ECO:0000256" key="3">
    <source>
        <dbReference type="ARBA" id="ARBA00022989"/>
    </source>
</evidence>
<dbReference type="InterPro" id="IPR031968">
    <property type="entry name" value="VASt"/>
</dbReference>
<dbReference type="GO" id="GO:0120015">
    <property type="term" value="F:sterol transfer activity"/>
    <property type="evidence" value="ECO:0007669"/>
    <property type="project" value="TreeGrafter"/>
</dbReference>